<evidence type="ECO:0000313" key="2">
    <source>
        <dbReference type="EMBL" id="KAH8022297.1"/>
    </source>
</evidence>
<organism evidence="2 3">
    <name type="scientific">Rhipicephalus microplus</name>
    <name type="common">Cattle tick</name>
    <name type="synonym">Boophilus microplus</name>
    <dbReference type="NCBI Taxonomy" id="6941"/>
    <lineage>
        <taxon>Eukaryota</taxon>
        <taxon>Metazoa</taxon>
        <taxon>Ecdysozoa</taxon>
        <taxon>Arthropoda</taxon>
        <taxon>Chelicerata</taxon>
        <taxon>Arachnida</taxon>
        <taxon>Acari</taxon>
        <taxon>Parasitiformes</taxon>
        <taxon>Ixodida</taxon>
        <taxon>Ixodoidea</taxon>
        <taxon>Ixodidae</taxon>
        <taxon>Rhipicephalinae</taxon>
        <taxon>Rhipicephalus</taxon>
        <taxon>Boophilus</taxon>
    </lineage>
</organism>
<gene>
    <name evidence="2" type="ORF">HPB51_023202</name>
</gene>
<name>A0A9J6DKC4_RHIMP</name>
<protein>
    <submittedName>
        <fullName evidence="2">Uncharacterized protein</fullName>
    </submittedName>
</protein>
<dbReference type="EMBL" id="JABSTU010000009">
    <property type="protein sequence ID" value="KAH8022297.1"/>
    <property type="molecule type" value="Genomic_DNA"/>
</dbReference>
<feature type="compositionally biased region" description="Basic and acidic residues" evidence="1">
    <location>
        <begin position="68"/>
        <end position="106"/>
    </location>
</feature>
<feature type="compositionally biased region" description="Basic residues" evidence="1">
    <location>
        <begin position="237"/>
        <end position="247"/>
    </location>
</feature>
<comment type="caution">
    <text evidence="2">The sequence shown here is derived from an EMBL/GenBank/DDBJ whole genome shotgun (WGS) entry which is preliminary data.</text>
</comment>
<reference evidence="2" key="1">
    <citation type="journal article" date="2020" name="Cell">
        <title>Large-Scale Comparative Analyses of Tick Genomes Elucidate Their Genetic Diversity and Vector Capacities.</title>
        <authorList>
            <consortium name="Tick Genome and Microbiome Consortium (TIGMIC)"/>
            <person name="Jia N."/>
            <person name="Wang J."/>
            <person name="Shi W."/>
            <person name="Du L."/>
            <person name="Sun Y."/>
            <person name="Zhan W."/>
            <person name="Jiang J.F."/>
            <person name="Wang Q."/>
            <person name="Zhang B."/>
            <person name="Ji P."/>
            <person name="Bell-Sakyi L."/>
            <person name="Cui X.M."/>
            <person name="Yuan T.T."/>
            <person name="Jiang B.G."/>
            <person name="Yang W.F."/>
            <person name="Lam T.T."/>
            <person name="Chang Q.C."/>
            <person name="Ding S.J."/>
            <person name="Wang X.J."/>
            <person name="Zhu J.G."/>
            <person name="Ruan X.D."/>
            <person name="Zhao L."/>
            <person name="Wei J.T."/>
            <person name="Ye R.Z."/>
            <person name="Que T.C."/>
            <person name="Du C.H."/>
            <person name="Zhou Y.H."/>
            <person name="Cheng J.X."/>
            <person name="Dai P.F."/>
            <person name="Guo W.B."/>
            <person name="Han X.H."/>
            <person name="Huang E.J."/>
            <person name="Li L.F."/>
            <person name="Wei W."/>
            <person name="Gao Y.C."/>
            <person name="Liu J.Z."/>
            <person name="Shao H.Z."/>
            <person name="Wang X."/>
            <person name="Wang C.C."/>
            <person name="Yang T.C."/>
            <person name="Huo Q.B."/>
            <person name="Li W."/>
            <person name="Chen H.Y."/>
            <person name="Chen S.E."/>
            <person name="Zhou L.G."/>
            <person name="Ni X.B."/>
            <person name="Tian J.H."/>
            <person name="Sheng Y."/>
            <person name="Liu T."/>
            <person name="Pan Y.S."/>
            <person name="Xia L.Y."/>
            <person name="Li J."/>
            <person name="Zhao F."/>
            <person name="Cao W.C."/>
        </authorList>
    </citation>
    <scope>NUCLEOTIDE SEQUENCE</scope>
    <source>
        <strain evidence="2">Rmic-2018</strain>
    </source>
</reference>
<feature type="region of interest" description="Disordered" evidence="1">
    <location>
        <begin position="139"/>
        <end position="169"/>
    </location>
</feature>
<keyword evidence="3" id="KW-1185">Reference proteome</keyword>
<proteinExistence type="predicted"/>
<dbReference type="Proteomes" id="UP000821866">
    <property type="component" value="Chromosome 7"/>
</dbReference>
<feature type="region of interest" description="Disordered" evidence="1">
    <location>
        <begin position="1"/>
        <end position="116"/>
    </location>
</feature>
<sequence length="271" mass="29865">MDGANPRQPNLVSLLSALHPVNPSPTQFPHAMHGTASKSTEEEAADGEHPGIITLTGGVWKRPAAPRYDTRKAHTRDKKEEPRSTREEREKAAKAADRARPSDGRRHSCRPHRGQRYPIVGRPGWTIWSTRAEIGCATEREALDRPRRSSLTSASKDGARARRRRPQRRRRKFAALLAASVCLPAATTEAGSGRVRVRLLTPQPPLSTIKFPSLSLRAISRAERHTHEGASPGTRTQPRRKMKKHRREPAAQAAAEAGKQAGLAHAPQPES</sequence>
<evidence type="ECO:0000313" key="3">
    <source>
        <dbReference type="Proteomes" id="UP000821866"/>
    </source>
</evidence>
<dbReference type="AlphaFoldDB" id="A0A9J6DKC4"/>
<feature type="region of interest" description="Disordered" evidence="1">
    <location>
        <begin position="220"/>
        <end position="271"/>
    </location>
</feature>
<reference evidence="2" key="2">
    <citation type="submission" date="2021-09" db="EMBL/GenBank/DDBJ databases">
        <authorList>
            <person name="Jia N."/>
            <person name="Wang J."/>
            <person name="Shi W."/>
            <person name="Du L."/>
            <person name="Sun Y."/>
            <person name="Zhan W."/>
            <person name="Jiang J."/>
            <person name="Wang Q."/>
            <person name="Zhang B."/>
            <person name="Ji P."/>
            <person name="Sakyi L.B."/>
            <person name="Cui X."/>
            <person name="Yuan T."/>
            <person name="Jiang B."/>
            <person name="Yang W."/>
            <person name="Lam T.T.-Y."/>
            <person name="Chang Q."/>
            <person name="Ding S."/>
            <person name="Wang X."/>
            <person name="Zhu J."/>
            <person name="Ruan X."/>
            <person name="Zhao L."/>
            <person name="Wei J."/>
            <person name="Que T."/>
            <person name="Du C."/>
            <person name="Cheng J."/>
            <person name="Dai P."/>
            <person name="Han X."/>
            <person name="Huang E."/>
            <person name="Gao Y."/>
            <person name="Liu J."/>
            <person name="Shao H."/>
            <person name="Ye R."/>
            <person name="Li L."/>
            <person name="Wei W."/>
            <person name="Wang X."/>
            <person name="Wang C."/>
            <person name="Huo Q."/>
            <person name="Li W."/>
            <person name="Guo W."/>
            <person name="Chen H."/>
            <person name="Chen S."/>
            <person name="Zhou L."/>
            <person name="Zhou L."/>
            <person name="Ni X."/>
            <person name="Tian J."/>
            <person name="Zhou Y."/>
            <person name="Sheng Y."/>
            <person name="Liu T."/>
            <person name="Pan Y."/>
            <person name="Xia L."/>
            <person name="Li J."/>
            <person name="Zhao F."/>
            <person name="Cao W."/>
        </authorList>
    </citation>
    <scope>NUCLEOTIDE SEQUENCE</scope>
    <source>
        <strain evidence="2">Rmic-2018</strain>
        <tissue evidence="2">Larvae</tissue>
    </source>
</reference>
<feature type="compositionally biased region" description="Low complexity" evidence="1">
    <location>
        <begin position="250"/>
        <end position="271"/>
    </location>
</feature>
<evidence type="ECO:0000256" key="1">
    <source>
        <dbReference type="SAM" id="MobiDB-lite"/>
    </source>
</evidence>
<accession>A0A9J6DKC4</accession>